<keyword evidence="1" id="KW-0812">Transmembrane</keyword>
<gene>
    <name evidence="2" type="ORF">OZSIB_1379</name>
</gene>
<keyword evidence="1" id="KW-0472">Membrane</keyword>
<dbReference type="Proteomes" id="UP000252355">
    <property type="component" value="Unassembled WGS sequence"/>
</dbReference>
<dbReference type="EMBL" id="QOQW01000022">
    <property type="protein sequence ID" value="RCK78459.1"/>
    <property type="molecule type" value="Genomic_DNA"/>
</dbReference>
<sequence>MDNRQAVEQLYRAIREYFAPSPYENEVLIGLLLPTFLILAWLLWSKGPSRPGPRFPAKELEFFQMASLQKGLEEFDRSLLLDLAETYHIRPVYKLLLDRDTFRMLQERFRRDHPDSAATGQQKPSVVYLAQLEKKLFAEPESPTA</sequence>
<protein>
    <submittedName>
        <fullName evidence="2">Uncharacterized protein</fullName>
    </submittedName>
</protein>
<feature type="transmembrane region" description="Helical" evidence="1">
    <location>
        <begin position="27"/>
        <end position="44"/>
    </location>
</feature>
<reference evidence="2 3" key="1">
    <citation type="submission" date="2018-05" db="EMBL/GenBank/DDBJ databases">
        <title>A metagenomic window into the 2 km-deep terrestrial subsurface aquifer revealed taxonomically and functionally diverse microbial community comprising novel uncultured bacterial lineages.</title>
        <authorList>
            <person name="Kadnikov V.V."/>
            <person name="Mardanov A.V."/>
            <person name="Beletsky A.V."/>
            <person name="Banks D."/>
            <person name="Pimenov N.V."/>
            <person name="Frank Y.A."/>
            <person name="Karnachuk O.V."/>
            <person name="Ravin N.V."/>
        </authorList>
    </citation>
    <scope>NUCLEOTIDE SEQUENCE [LARGE SCALE GENOMIC DNA]</scope>
    <source>
        <strain evidence="2">BY5</strain>
    </source>
</reference>
<keyword evidence="1" id="KW-1133">Transmembrane helix</keyword>
<evidence type="ECO:0000313" key="2">
    <source>
        <dbReference type="EMBL" id="RCK78459.1"/>
    </source>
</evidence>
<evidence type="ECO:0000256" key="1">
    <source>
        <dbReference type="SAM" id="Phobius"/>
    </source>
</evidence>
<name>A0A367ZL10_9BACT</name>
<organism evidence="2 3">
    <name type="scientific">Candidatus Ozemobacter sibiricus</name>
    <dbReference type="NCBI Taxonomy" id="2268124"/>
    <lineage>
        <taxon>Bacteria</taxon>
        <taxon>Candidatus Ozemobacteria</taxon>
        <taxon>Candidatus Ozemobacterales</taxon>
        <taxon>Candidatus Ozemobacteraceae</taxon>
        <taxon>Candidatus Ozemobacter</taxon>
    </lineage>
</organism>
<evidence type="ECO:0000313" key="3">
    <source>
        <dbReference type="Proteomes" id="UP000252355"/>
    </source>
</evidence>
<comment type="caution">
    <text evidence="2">The sequence shown here is derived from an EMBL/GenBank/DDBJ whole genome shotgun (WGS) entry which is preliminary data.</text>
</comment>
<accession>A0A367ZL10</accession>
<proteinExistence type="predicted"/>
<dbReference type="AlphaFoldDB" id="A0A367ZL10"/>